<dbReference type="Proteomes" id="UP001281761">
    <property type="component" value="Unassembled WGS sequence"/>
</dbReference>
<organism evidence="2 3">
    <name type="scientific">Blattamonas nauphoetae</name>
    <dbReference type="NCBI Taxonomy" id="2049346"/>
    <lineage>
        <taxon>Eukaryota</taxon>
        <taxon>Metamonada</taxon>
        <taxon>Preaxostyla</taxon>
        <taxon>Oxymonadida</taxon>
        <taxon>Blattamonas</taxon>
    </lineage>
</organism>
<keyword evidence="3" id="KW-1185">Reference proteome</keyword>
<feature type="coiled-coil region" evidence="1">
    <location>
        <begin position="201"/>
        <end position="302"/>
    </location>
</feature>
<evidence type="ECO:0000313" key="2">
    <source>
        <dbReference type="EMBL" id="KAK2958505.1"/>
    </source>
</evidence>
<feature type="coiled-coil region" evidence="1">
    <location>
        <begin position="451"/>
        <end position="524"/>
    </location>
</feature>
<feature type="coiled-coil region" evidence="1">
    <location>
        <begin position="11"/>
        <end position="135"/>
    </location>
</feature>
<comment type="caution">
    <text evidence="2">The sequence shown here is derived from an EMBL/GenBank/DDBJ whole genome shotgun (WGS) entry which is preliminary data.</text>
</comment>
<dbReference type="EMBL" id="JARBJD010000037">
    <property type="protein sequence ID" value="KAK2958505.1"/>
    <property type="molecule type" value="Genomic_DNA"/>
</dbReference>
<feature type="coiled-coil region" evidence="1">
    <location>
        <begin position="352"/>
        <end position="422"/>
    </location>
</feature>
<reference evidence="2 3" key="1">
    <citation type="journal article" date="2022" name="bioRxiv">
        <title>Genomics of Preaxostyla Flagellates Illuminates Evolutionary Transitions and the Path Towards Mitochondrial Loss.</title>
        <authorList>
            <person name="Novak L.V.F."/>
            <person name="Treitli S.C."/>
            <person name="Pyrih J."/>
            <person name="Halakuc P."/>
            <person name="Pipaliya S.V."/>
            <person name="Vacek V."/>
            <person name="Brzon O."/>
            <person name="Soukal P."/>
            <person name="Eme L."/>
            <person name="Dacks J.B."/>
            <person name="Karnkowska A."/>
            <person name="Elias M."/>
            <person name="Hampl V."/>
        </authorList>
    </citation>
    <scope>NUCLEOTIDE SEQUENCE [LARGE SCALE GENOMIC DNA]</scope>
    <source>
        <strain evidence="2">NAU3</strain>
        <tissue evidence="2">Gut</tissue>
    </source>
</reference>
<proteinExistence type="predicted"/>
<gene>
    <name evidence="2" type="ORF">BLNAU_6539</name>
</gene>
<protein>
    <submittedName>
        <fullName evidence="2">Uncharacterized protein</fullName>
    </submittedName>
</protein>
<evidence type="ECO:0000313" key="3">
    <source>
        <dbReference type="Proteomes" id="UP001281761"/>
    </source>
</evidence>
<sequence>MSLRARPDKSCLELERRIEVLDGQYEKERIKFEQKLEENQHLSEELFRIQQSLEEADEEYDNAYTTRKSLETERDRNETTIKKLEAKLIVRIDEKGDGDKIQKLFEKVQELKAERKELRRQYEQIQDELDARTTIVTAIRIAVRISPEQYEASTDDELLDKIQLEFDDVVHNGFEMQNQQGIMTQKLISVKRKLAHEKKGLIDETKECERLNRKLDTLKEQYNQSVEEHNELSQNLADLVSQNSESRDQMRALATTNFQLKREKEEYERSSRQEMESLIDEIESLQSEIKHSSEQITRLEDTTYEFEKETHKLIDDGRSLKSRFEQQDFYLQTEKTEHESKMKVIEAEFLEVDELNQVLNAKKDQLTKSIKEKDDDFLMKNEEFTAASEALSQELEKTQRLKSELEEEILQKDHEVKDIMNALSEIESIRLENEGRRKQEFERSTVAQQRQETTQAEFDSLNRQIEEIKESKTLLQKTMLERIAIVKETISNQLVKKKELREELEAALDEIDSLKETLQNHRQLALTNKH</sequence>
<name>A0ABQ9Y471_9EUKA</name>
<accession>A0ABQ9Y471</accession>
<keyword evidence="1" id="KW-0175">Coiled coil</keyword>
<evidence type="ECO:0000256" key="1">
    <source>
        <dbReference type="SAM" id="Coils"/>
    </source>
</evidence>